<dbReference type="PANTHER" id="PTHR11595">
    <property type="entry name" value="EF-HAND AND COILED-COIL DOMAIN-CONTAINING FAMILY MEMBER"/>
    <property type="match status" value="1"/>
</dbReference>
<dbReference type="PROSITE" id="PS00824">
    <property type="entry name" value="EF1BD_1"/>
    <property type="match status" value="1"/>
</dbReference>
<comment type="similarity">
    <text evidence="1 4">Belongs to the EF-1-beta/EF-1-delta family.</text>
</comment>
<dbReference type="InterPro" id="IPR014717">
    <property type="entry name" value="Transl_elong_EF1B/ribsomal_bS6"/>
</dbReference>
<accession>A0A0D6EJB2</accession>
<dbReference type="Pfam" id="PF10587">
    <property type="entry name" value="EF-1_beta_acid"/>
    <property type="match status" value="1"/>
</dbReference>
<sequence>MGFPEFTTPAGLAALEAHLVHVSYIEGYAPSQADVAVFKALPSAPAAATYPHSARWYKHIESYSAEHETLAGDASKPYTAYGPSTSAAAAPAAAAEEEDDDIDLFGSDDDEVDEEAEKLKQQRLAEYAAKRANKPKTIAKSLVTLDVKPWDDETDMAALEEAVRSIEKPGLVWGLSKLVPIGYGIKKLQVSLVVEDELVSLDELQDQIAEFEDFVQSSDIAAMQKL</sequence>
<evidence type="ECO:0000256" key="1">
    <source>
        <dbReference type="ARBA" id="ARBA00007411"/>
    </source>
</evidence>
<dbReference type="PANTHER" id="PTHR11595:SF21">
    <property type="entry name" value="ELONGATION FACTOR 1-BETA"/>
    <property type="match status" value="1"/>
</dbReference>
<dbReference type="Pfam" id="PF00736">
    <property type="entry name" value="EF1_GNE"/>
    <property type="match status" value="1"/>
</dbReference>
<dbReference type="AlphaFoldDB" id="A0A0D6EJB2"/>
<dbReference type="GO" id="GO:0005085">
    <property type="term" value="F:guanyl-nucleotide exchange factor activity"/>
    <property type="evidence" value="ECO:0007669"/>
    <property type="project" value="TreeGrafter"/>
</dbReference>
<evidence type="ECO:0000259" key="5">
    <source>
        <dbReference type="SMART" id="SM00888"/>
    </source>
</evidence>
<dbReference type="SMART" id="SM01182">
    <property type="entry name" value="EF-1_beta_acid"/>
    <property type="match status" value="1"/>
</dbReference>
<dbReference type="FunFam" id="3.30.70.60:FF:000001">
    <property type="entry name" value="Elongation factor 1-beta 1 like"/>
    <property type="match status" value="1"/>
</dbReference>
<evidence type="ECO:0000256" key="3">
    <source>
        <dbReference type="ARBA" id="ARBA00022917"/>
    </source>
</evidence>
<dbReference type="GO" id="GO:0003746">
    <property type="term" value="F:translation elongation factor activity"/>
    <property type="evidence" value="ECO:0007669"/>
    <property type="project" value="UniProtKB-KW"/>
</dbReference>
<dbReference type="InterPro" id="IPR049720">
    <property type="entry name" value="EF1B_bsu/dsu"/>
</dbReference>
<keyword evidence="2 4" id="KW-0251">Elongation factor</keyword>
<dbReference type="InterPro" id="IPR001326">
    <property type="entry name" value="Transl_elong_EF1B_B/D_CS"/>
</dbReference>
<proteinExistence type="inferred from homology"/>
<dbReference type="Gene3D" id="1.20.1050.130">
    <property type="match status" value="1"/>
</dbReference>
<feature type="domain" description="Elongation factor 1 beta central acidic region eukaryote" evidence="6">
    <location>
        <begin position="104"/>
        <end position="131"/>
    </location>
</feature>
<dbReference type="InterPro" id="IPR018940">
    <property type="entry name" value="EF-1_beta_acid_region_euk"/>
</dbReference>
<dbReference type="SUPFAM" id="SSF47616">
    <property type="entry name" value="GST C-terminal domain-like"/>
    <property type="match status" value="1"/>
</dbReference>
<evidence type="ECO:0000313" key="7">
    <source>
        <dbReference type="EMBL" id="CEQ40069.1"/>
    </source>
</evidence>
<feature type="domain" description="Translation elongation factor EF1B beta/delta subunit guanine nucleotide exchange" evidence="5">
    <location>
        <begin position="140"/>
        <end position="226"/>
    </location>
</feature>
<protein>
    <submittedName>
        <fullName evidence="7">SPOSA6832_01651-mRNA-1:cds</fullName>
    </submittedName>
</protein>
<keyword evidence="3 4" id="KW-0648">Protein biosynthesis</keyword>
<dbReference type="InterPro" id="IPR036219">
    <property type="entry name" value="eEF-1beta-like_sf"/>
</dbReference>
<dbReference type="GO" id="GO:0005829">
    <property type="term" value="C:cytosol"/>
    <property type="evidence" value="ECO:0007669"/>
    <property type="project" value="TreeGrafter"/>
</dbReference>
<keyword evidence="8" id="KW-1185">Reference proteome</keyword>
<gene>
    <name evidence="7" type="primary">SPOSA6832_01651</name>
</gene>
<dbReference type="SMART" id="SM00888">
    <property type="entry name" value="EF1_GNE"/>
    <property type="match status" value="1"/>
</dbReference>
<dbReference type="InterPro" id="IPR036282">
    <property type="entry name" value="Glutathione-S-Trfase_C_sf"/>
</dbReference>
<dbReference type="InterPro" id="IPR014038">
    <property type="entry name" value="EF1B_bsu/dsu_GNE"/>
</dbReference>
<dbReference type="GO" id="GO:0005853">
    <property type="term" value="C:eukaryotic translation elongation factor 1 complex"/>
    <property type="evidence" value="ECO:0007669"/>
    <property type="project" value="InterPro"/>
</dbReference>
<dbReference type="EMBL" id="CENE01000005">
    <property type="protein sequence ID" value="CEQ40069.1"/>
    <property type="molecule type" value="Genomic_DNA"/>
</dbReference>
<evidence type="ECO:0000313" key="8">
    <source>
        <dbReference type="Proteomes" id="UP000243876"/>
    </source>
</evidence>
<organism evidence="7 8">
    <name type="scientific">Sporidiobolus salmonicolor</name>
    <name type="common">Yeast-like fungus</name>
    <name type="synonym">Sporobolomyces salmonicolor</name>
    <dbReference type="NCBI Taxonomy" id="5005"/>
    <lineage>
        <taxon>Eukaryota</taxon>
        <taxon>Fungi</taxon>
        <taxon>Dikarya</taxon>
        <taxon>Basidiomycota</taxon>
        <taxon>Pucciniomycotina</taxon>
        <taxon>Microbotryomycetes</taxon>
        <taxon>Sporidiobolales</taxon>
        <taxon>Sporidiobolaceae</taxon>
        <taxon>Sporobolomyces</taxon>
    </lineage>
</organism>
<evidence type="ECO:0000256" key="2">
    <source>
        <dbReference type="ARBA" id="ARBA00022768"/>
    </source>
</evidence>
<dbReference type="SUPFAM" id="SSF54984">
    <property type="entry name" value="eEF-1beta-like"/>
    <property type="match status" value="1"/>
</dbReference>
<dbReference type="Gene3D" id="3.30.70.60">
    <property type="match status" value="1"/>
</dbReference>
<dbReference type="CDD" id="cd00292">
    <property type="entry name" value="EF1B"/>
    <property type="match status" value="1"/>
</dbReference>
<evidence type="ECO:0000256" key="4">
    <source>
        <dbReference type="RuleBase" id="RU003791"/>
    </source>
</evidence>
<dbReference type="Proteomes" id="UP000243876">
    <property type="component" value="Unassembled WGS sequence"/>
</dbReference>
<feature type="non-terminal residue" evidence="7">
    <location>
        <position position="1"/>
    </location>
</feature>
<name>A0A0D6EJB2_SPOSA</name>
<reference evidence="8" key="1">
    <citation type="submission" date="2015-02" db="EMBL/GenBank/DDBJ databases">
        <authorList>
            <person name="Gon?alves P."/>
        </authorList>
    </citation>
    <scope>NUCLEOTIDE SEQUENCE [LARGE SCALE GENOMIC DNA]</scope>
</reference>
<dbReference type="OrthoDB" id="331763at2759"/>
<evidence type="ECO:0000259" key="6">
    <source>
        <dbReference type="SMART" id="SM01182"/>
    </source>
</evidence>
<dbReference type="PROSITE" id="PS00825">
    <property type="entry name" value="EF1BD_2"/>
    <property type="match status" value="1"/>
</dbReference>